<evidence type="ECO:0000313" key="2">
    <source>
        <dbReference type="EMBL" id="TFY52663.1"/>
    </source>
</evidence>
<proteinExistence type="predicted"/>
<dbReference type="Proteomes" id="UP000298390">
    <property type="component" value="Unassembled WGS sequence"/>
</dbReference>
<dbReference type="AlphaFoldDB" id="A0A4Y9XTC5"/>
<protein>
    <submittedName>
        <fullName evidence="2">Uncharacterized protein</fullName>
    </submittedName>
</protein>
<name>A0A4Y9XTC5_9APHY</name>
<evidence type="ECO:0000313" key="3">
    <source>
        <dbReference type="Proteomes" id="UP000298390"/>
    </source>
</evidence>
<organism evidence="2 3">
    <name type="scientific">Rhodofomes roseus</name>
    <dbReference type="NCBI Taxonomy" id="34475"/>
    <lineage>
        <taxon>Eukaryota</taxon>
        <taxon>Fungi</taxon>
        <taxon>Dikarya</taxon>
        <taxon>Basidiomycota</taxon>
        <taxon>Agaricomycotina</taxon>
        <taxon>Agaricomycetes</taxon>
        <taxon>Polyporales</taxon>
        <taxon>Rhodofomes</taxon>
    </lineage>
</organism>
<gene>
    <name evidence="2" type="ORF">EVJ58_g9890</name>
</gene>
<dbReference type="EMBL" id="SEKV01000939">
    <property type="protein sequence ID" value="TFY52663.1"/>
    <property type="molecule type" value="Genomic_DNA"/>
</dbReference>
<evidence type="ECO:0000256" key="1">
    <source>
        <dbReference type="SAM" id="MobiDB-lite"/>
    </source>
</evidence>
<comment type="caution">
    <text evidence="2">The sequence shown here is derived from an EMBL/GenBank/DDBJ whole genome shotgun (WGS) entry which is preliminary data.</text>
</comment>
<reference evidence="2 3" key="1">
    <citation type="submission" date="2019-01" db="EMBL/GenBank/DDBJ databases">
        <title>Genome sequencing of the rare red list fungi Fomitopsis rosea.</title>
        <authorList>
            <person name="Buettner E."/>
            <person name="Kellner H."/>
        </authorList>
    </citation>
    <scope>NUCLEOTIDE SEQUENCE [LARGE SCALE GENOMIC DNA]</scope>
    <source>
        <strain evidence="2 3">DSM 105464</strain>
    </source>
</reference>
<feature type="region of interest" description="Disordered" evidence="1">
    <location>
        <begin position="166"/>
        <end position="200"/>
    </location>
</feature>
<sequence>MAKLSAMQYRFGEPPTPGWEPQGHWGGQDYFTAHAFRGDQAFYQAVMGRMSSAVGVGFNEARYWHRRIYGGLVNLSQLLPADIGAAAAYEAYRIYKYRRADVFDPLGQDIERQREALIAIAFAETTQLWQFTGRALDSYGQQDAAEAAVATAARIARRVLVPGEGGDGLRRHERRHGRRDGCGRRRGMLSLRARSGRRRA</sequence>
<accession>A0A4Y9XTC5</accession>
<dbReference type="STRING" id="34475.A0A4Y9XTC5"/>